<dbReference type="InterPro" id="IPR050668">
    <property type="entry name" value="Cytochrome_b5"/>
</dbReference>
<evidence type="ECO:0000256" key="3">
    <source>
        <dbReference type="ARBA" id="ARBA00023004"/>
    </source>
</evidence>
<name>A0A0N1IB52_LEPSE</name>
<dbReference type="GO" id="GO:0016020">
    <property type="term" value="C:membrane"/>
    <property type="evidence" value="ECO:0007669"/>
    <property type="project" value="TreeGrafter"/>
</dbReference>
<protein>
    <recommendedName>
        <fullName evidence="5">Cytochrome b5 heme-binding domain-containing protein</fullName>
    </recommendedName>
</protein>
<comment type="caution">
    <text evidence="6">The sequence shown here is derived from an EMBL/GenBank/DDBJ whole genome shotgun (WGS) entry which is preliminary data.</text>
</comment>
<dbReference type="PRINTS" id="PR00363">
    <property type="entry name" value="CYTOCHROMEB5"/>
</dbReference>
<dbReference type="PANTHER" id="PTHR19359:SF146">
    <property type="entry name" value="B5, PUTATIVE-RELATED"/>
    <property type="match status" value="1"/>
</dbReference>
<evidence type="ECO:0000313" key="6">
    <source>
        <dbReference type="EMBL" id="KPI89814.1"/>
    </source>
</evidence>
<reference evidence="6 7" key="1">
    <citation type="journal article" date="2015" name="PLoS Pathog.">
        <title>Leptomonas seymouri: Adaptations to the Dixenous Life Cycle Analyzed by Genome Sequencing, Transcriptome Profiling and Co-infection with Leishmania donovani.</title>
        <authorList>
            <person name="Kraeva N."/>
            <person name="Butenko A."/>
            <person name="Hlavacova J."/>
            <person name="Kostygov A."/>
            <person name="Myskova J."/>
            <person name="Grybchuk D."/>
            <person name="Lestinova T."/>
            <person name="Votypka J."/>
            <person name="Volf P."/>
            <person name="Opperdoes F."/>
            <person name="Flegontov P."/>
            <person name="Lukes J."/>
            <person name="Yurchenko V."/>
        </authorList>
    </citation>
    <scope>NUCLEOTIDE SEQUENCE [LARGE SCALE GENOMIC DNA]</scope>
    <source>
        <strain evidence="6 7">ATCC 30220</strain>
    </source>
</reference>
<dbReference type="SMART" id="SM01117">
    <property type="entry name" value="Cyt-b5"/>
    <property type="match status" value="1"/>
</dbReference>
<evidence type="ECO:0000313" key="7">
    <source>
        <dbReference type="Proteomes" id="UP000038009"/>
    </source>
</evidence>
<dbReference type="Proteomes" id="UP000038009">
    <property type="component" value="Unassembled WGS sequence"/>
</dbReference>
<dbReference type="InterPro" id="IPR001199">
    <property type="entry name" value="Cyt_B5-like_heme/steroid-bd"/>
</dbReference>
<dbReference type="EMBL" id="LJSK01000016">
    <property type="protein sequence ID" value="KPI89814.1"/>
    <property type="molecule type" value="Genomic_DNA"/>
</dbReference>
<keyword evidence="3" id="KW-0408">Iron</keyword>
<keyword evidence="1" id="KW-0349">Heme</keyword>
<evidence type="ECO:0000256" key="4">
    <source>
        <dbReference type="ARBA" id="ARBA00038168"/>
    </source>
</evidence>
<sequence>MFTQLLQLTGLAQKWRTFTREEVAKHNTADSLWIVIDNSVFDITPILGQHPGGKSALLKRGGGVKDCAEDLMFHSRSARRDAQKYKIGELSPDDPPVSLPLSPAPPLISKRCASSVPSISKVMIPSDAEDMQEYCSESVLWDSACRDHPLSSSDNDIHLISNDNILGTDLVK</sequence>
<feature type="domain" description="Cytochrome b5 heme-binding" evidence="5">
    <location>
        <begin position="15"/>
        <end position="91"/>
    </location>
</feature>
<dbReference type="SUPFAM" id="SSF55856">
    <property type="entry name" value="Cytochrome b5-like heme/steroid binding domain"/>
    <property type="match status" value="1"/>
</dbReference>
<dbReference type="GO" id="GO:0046872">
    <property type="term" value="F:metal ion binding"/>
    <property type="evidence" value="ECO:0007669"/>
    <property type="project" value="UniProtKB-KW"/>
</dbReference>
<dbReference type="PROSITE" id="PS50255">
    <property type="entry name" value="CYTOCHROME_B5_2"/>
    <property type="match status" value="1"/>
</dbReference>
<keyword evidence="2" id="KW-0479">Metal-binding</keyword>
<dbReference type="OrthoDB" id="260519at2759"/>
<evidence type="ECO:0000256" key="2">
    <source>
        <dbReference type="ARBA" id="ARBA00022723"/>
    </source>
</evidence>
<keyword evidence="7" id="KW-1185">Reference proteome</keyword>
<dbReference type="PANTHER" id="PTHR19359">
    <property type="entry name" value="CYTOCHROME B5"/>
    <property type="match status" value="1"/>
</dbReference>
<organism evidence="6 7">
    <name type="scientific">Leptomonas seymouri</name>
    <dbReference type="NCBI Taxonomy" id="5684"/>
    <lineage>
        <taxon>Eukaryota</taxon>
        <taxon>Discoba</taxon>
        <taxon>Euglenozoa</taxon>
        <taxon>Kinetoplastea</taxon>
        <taxon>Metakinetoplastina</taxon>
        <taxon>Trypanosomatida</taxon>
        <taxon>Trypanosomatidae</taxon>
        <taxon>Leishmaniinae</taxon>
        <taxon>Leptomonas</taxon>
    </lineage>
</organism>
<dbReference type="GO" id="GO:0020037">
    <property type="term" value="F:heme binding"/>
    <property type="evidence" value="ECO:0007669"/>
    <property type="project" value="TreeGrafter"/>
</dbReference>
<dbReference type="AlphaFoldDB" id="A0A0N1IB52"/>
<dbReference type="OMA" id="PECHCAD"/>
<evidence type="ECO:0000259" key="5">
    <source>
        <dbReference type="PROSITE" id="PS50255"/>
    </source>
</evidence>
<proteinExistence type="inferred from homology"/>
<accession>A0A0N1IB52</accession>
<comment type="similarity">
    <text evidence="4">Belongs to the cytochrome b5 family.</text>
</comment>
<gene>
    <name evidence="6" type="ORF">ABL78_1077</name>
</gene>
<dbReference type="Gene3D" id="3.10.120.10">
    <property type="entry name" value="Cytochrome b5-like heme/steroid binding domain"/>
    <property type="match status" value="1"/>
</dbReference>
<dbReference type="Pfam" id="PF00173">
    <property type="entry name" value="Cyt-b5"/>
    <property type="match status" value="1"/>
</dbReference>
<dbReference type="InterPro" id="IPR036400">
    <property type="entry name" value="Cyt_B5-like_heme/steroid_sf"/>
</dbReference>
<dbReference type="VEuPathDB" id="TriTrypDB:Lsey_0016_0310"/>
<evidence type="ECO:0000256" key="1">
    <source>
        <dbReference type="ARBA" id="ARBA00022617"/>
    </source>
</evidence>
<dbReference type="FunFam" id="3.10.120.10:FF:000007">
    <property type="entry name" value="Sulfite oxidase, mitochondrial"/>
    <property type="match status" value="1"/>
</dbReference>